<sequence>MTYDEKIDFLSTIMHKKTLDLIVGSLSEHNKAYRSSLLKLMCQFLPYLMERSTENDNAIERKVYLICSHICQAHTYSTAHARLMQLDVALGQASKLGLIKTTDSLKIKIYSEEEYFNYRKTLIPHEIKRKLSTSPRAGDVFLNVLKKCCTKEIAQRLVEHISSKKNPKHHRLPLSEFLPQIHSSSEHWYNNPDLIRGELSAFRDSLLDKYQRNTAYGLFQNLKNSFRVLIEHNLLPNETELPGNMKRGVATQRIRANNPIISKIDIYTNLPRRPHKNSHDFLDNLQKDISKNLSGLVSSAQKVVHGEYEKFLKKDEIINLSECREFLPHPHHLLKDNPGGKKRNGVSPFNPIRPLYFENTIAALDFYFDRLLVNTPLPKVPYLKKKPEHLPYLGLTSKTASAMQIIITEELGINPYSLYRVKINSDNRGKEYVQVTNEGTVRLRALKPRARKIQTKEAYGSLDELNRLAPHEIDAAACLRMALEMTAKIRKILSRNELWLCLTKDGATLPTPEAFQYQFNKICVEARLSHPSLPDATLKKIRTSKAILLYISSRGDVLKTASYLGNSVKTTLDRYIPPQLTELIYRVKIRSFQNMLLILASDADNEKSIAKALGISSERLENMAEALFNNPDMGGVLFDSMSKKEKGTEDEKKVYFKVSEKNIAIALKYAKKGKDDELKEKCQTAIAKISEGSILFKQMLRKAHIAIQEEPKGEQK</sequence>
<evidence type="ECO:0000313" key="1">
    <source>
        <dbReference type="EMBL" id="TDO04323.1"/>
    </source>
</evidence>
<protein>
    <submittedName>
        <fullName evidence="1">Uncharacterized protein</fullName>
    </submittedName>
</protein>
<dbReference type="AlphaFoldDB" id="A0A4R6H7G5"/>
<dbReference type="EMBL" id="SNWH01000015">
    <property type="protein sequence ID" value="TDO04323.1"/>
    <property type="molecule type" value="Genomic_DNA"/>
</dbReference>
<proteinExistence type="predicted"/>
<accession>A0A4R6H7G5</accession>
<gene>
    <name evidence="1" type="ORF">DFO68_11515</name>
</gene>
<reference evidence="1 2" key="1">
    <citation type="submission" date="2019-03" db="EMBL/GenBank/DDBJ databases">
        <title>Freshwater and sediment microbial communities from various areas in North America, analyzing microbe dynamics in response to fracking.</title>
        <authorList>
            <person name="Lamendella R."/>
        </authorList>
    </citation>
    <scope>NUCLEOTIDE SEQUENCE [LARGE SCALE GENOMIC DNA]</scope>
    <source>
        <strain evidence="1 2">1_TX</strain>
    </source>
</reference>
<evidence type="ECO:0000313" key="2">
    <source>
        <dbReference type="Proteomes" id="UP000295150"/>
    </source>
</evidence>
<organism evidence="1 2">
    <name type="scientific">Halomonas ventosae</name>
    <dbReference type="NCBI Taxonomy" id="229007"/>
    <lineage>
        <taxon>Bacteria</taxon>
        <taxon>Pseudomonadati</taxon>
        <taxon>Pseudomonadota</taxon>
        <taxon>Gammaproteobacteria</taxon>
        <taxon>Oceanospirillales</taxon>
        <taxon>Halomonadaceae</taxon>
        <taxon>Halomonas</taxon>
    </lineage>
</organism>
<comment type="caution">
    <text evidence="1">The sequence shown here is derived from an EMBL/GenBank/DDBJ whole genome shotgun (WGS) entry which is preliminary data.</text>
</comment>
<dbReference type="Proteomes" id="UP000295150">
    <property type="component" value="Unassembled WGS sequence"/>
</dbReference>
<name>A0A4R6H7G5_9GAMM</name>
<keyword evidence="2" id="KW-1185">Reference proteome</keyword>